<evidence type="ECO:0000313" key="1">
    <source>
        <dbReference type="EMBL" id="MPN37471.1"/>
    </source>
</evidence>
<sequence>MNIGIASLRCEIKEDSKNPTAINTKPTNMNAEKSIFKSIIKLIIFKSDGFTISDIIVEATAIITTNI</sequence>
<proteinExistence type="predicted"/>
<name>A0A645HEM6_9ZZZZ</name>
<organism evidence="1">
    <name type="scientific">bioreactor metagenome</name>
    <dbReference type="NCBI Taxonomy" id="1076179"/>
    <lineage>
        <taxon>unclassified sequences</taxon>
        <taxon>metagenomes</taxon>
        <taxon>ecological metagenomes</taxon>
    </lineage>
</organism>
<dbReference type="EMBL" id="VSSQ01092142">
    <property type="protein sequence ID" value="MPN37471.1"/>
    <property type="molecule type" value="Genomic_DNA"/>
</dbReference>
<accession>A0A645HEM6</accession>
<reference evidence="1" key="1">
    <citation type="submission" date="2019-08" db="EMBL/GenBank/DDBJ databases">
        <authorList>
            <person name="Kucharzyk K."/>
            <person name="Murdoch R.W."/>
            <person name="Higgins S."/>
            <person name="Loffler F."/>
        </authorList>
    </citation>
    <scope>NUCLEOTIDE SEQUENCE</scope>
</reference>
<dbReference type="AlphaFoldDB" id="A0A645HEM6"/>
<comment type="caution">
    <text evidence="1">The sequence shown here is derived from an EMBL/GenBank/DDBJ whole genome shotgun (WGS) entry which is preliminary data.</text>
</comment>
<protein>
    <submittedName>
        <fullName evidence="1">Uncharacterized protein</fullName>
    </submittedName>
</protein>
<gene>
    <name evidence="1" type="ORF">SDC9_184990</name>
</gene>